<name>A0A2C6KES9_9APIC</name>
<dbReference type="InterPro" id="IPR055358">
    <property type="entry name" value="CHCR"/>
</dbReference>
<dbReference type="Pfam" id="PF13838">
    <property type="entry name" value="Clathrin_H_link"/>
    <property type="match status" value="1"/>
</dbReference>
<dbReference type="GeneID" id="94434343"/>
<dbReference type="VEuPathDB" id="ToxoDB:CSUI_011031"/>
<dbReference type="SMART" id="SM00299">
    <property type="entry name" value="CLH"/>
    <property type="match status" value="6"/>
</dbReference>
<dbReference type="Gene3D" id="1.25.40.10">
    <property type="entry name" value="Tetratricopeptide repeat domain"/>
    <property type="match status" value="3"/>
</dbReference>
<dbReference type="GO" id="GO:0006898">
    <property type="term" value="P:receptor-mediated endocytosis"/>
    <property type="evidence" value="ECO:0007669"/>
    <property type="project" value="TreeGrafter"/>
</dbReference>
<evidence type="ECO:0000313" key="3">
    <source>
        <dbReference type="Proteomes" id="UP000221165"/>
    </source>
</evidence>
<feature type="repeat" description="CHCR" evidence="1">
    <location>
        <begin position="616"/>
        <end position="766"/>
    </location>
</feature>
<dbReference type="GO" id="GO:0071439">
    <property type="term" value="C:clathrin complex"/>
    <property type="evidence" value="ECO:0007669"/>
    <property type="project" value="InterPro"/>
</dbReference>
<dbReference type="SUPFAM" id="SSF48371">
    <property type="entry name" value="ARM repeat"/>
    <property type="match status" value="5"/>
</dbReference>
<evidence type="ECO:0000256" key="1">
    <source>
        <dbReference type="PROSITE-ProRule" id="PRU01006"/>
    </source>
</evidence>
<feature type="repeat" description="CHCR" evidence="1">
    <location>
        <begin position="770"/>
        <end position="913"/>
    </location>
</feature>
<reference evidence="2 3" key="1">
    <citation type="journal article" date="2017" name="Int. J. Parasitol.">
        <title>The genome of the protozoan parasite Cystoisospora suis and a reverse vaccinology approach to identify vaccine candidates.</title>
        <authorList>
            <person name="Palmieri N."/>
            <person name="Shrestha A."/>
            <person name="Ruttkowski B."/>
            <person name="Beck T."/>
            <person name="Vogl C."/>
            <person name="Tomley F."/>
            <person name="Blake D.P."/>
            <person name="Joachim A."/>
        </authorList>
    </citation>
    <scope>NUCLEOTIDE SEQUENCE [LARGE SCALE GENOMIC DNA]</scope>
    <source>
        <strain evidence="2 3">Wien I</strain>
    </source>
</reference>
<accession>A0A2C6KES9</accession>
<feature type="repeat" description="CHCR" evidence="1">
    <location>
        <begin position="918"/>
        <end position="1038"/>
    </location>
</feature>
<feature type="repeat" description="CHCR" evidence="1">
    <location>
        <begin position="321"/>
        <end position="463"/>
    </location>
</feature>
<proteinExistence type="predicted"/>
<dbReference type="InterPro" id="IPR000547">
    <property type="entry name" value="Clathrin_H-chain/VPS_repeat"/>
</dbReference>
<dbReference type="Pfam" id="PF00637">
    <property type="entry name" value="Clathrin"/>
    <property type="match status" value="6"/>
</dbReference>
<dbReference type="InterPro" id="IPR012331">
    <property type="entry name" value="Clathrin_H-chain_linker"/>
</dbReference>
<evidence type="ECO:0000313" key="2">
    <source>
        <dbReference type="EMBL" id="PHJ15158.1"/>
    </source>
</evidence>
<dbReference type="InterPro" id="IPR016024">
    <property type="entry name" value="ARM-type_fold"/>
</dbReference>
<feature type="repeat" description="CHCR" evidence="1">
    <location>
        <begin position="172"/>
        <end position="316"/>
    </location>
</feature>
<dbReference type="RefSeq" id="XP_067916892.1">
    <property type="nucleotide sequence ID" value="XM_068071132.1"/>
</dbReference>
<dbReference type="GO" id="GO:0006886">
    <property type="term" value="P:intracellular protein transport"/>
    <property type="evidence" value="ECO:0007669"/>
    <property type="project" value="UniProtKB-UniRule"/>
</dbReference>
<dbReference type="EMBL" id="MIGC01009358">
    <property type="protein sequence ID" value="PHJ15158.1"/>
    <property type="molecule type" value="Genomic_DNA"/>
</dbReference>
<keyword evidence="3" id="KW-1185">Reference proteome</keyword>
<dbReference type="PANTHER" id="PTHR10292">
    <property type="entry name" value="CLATHRIN HEAVY CHAIN RELATED"/>
    <property type="match status" value="1"/>
</dbReference>
<comment type="caution">
    <text evidence="2">The sequence shown here is derived from an EMBL/GenBank/DDBJ whole genome shotgun (WGS) entry which is preliminary data.</text>
</comment>
<dbReference type="PROSITE" id="PS50236">
    <property type="entry name" value="CHCR"/>
    <property type="match status" value="6"/>
</dbReference>
<dbReference type="InterPro" id="IPR016341">
    <property type="entry name" value="Clathrin_heavy_chain"/>
</dbReference>
<protein>
    <submittedName>
        <fullName evidence="2">Clathrin heavy</fullName>
    </submittedName>
</protein>
<feature type="non-terminal residue" evidence="2">
    <location>
        <position position="1038"/>
    </location>
</feature>
<organism evidence="2 3">
    <name type="scientific">Cystoisospora suis</name>
    <dbReference type="NCBI Taxonomy" id="483139"/>
    <lineage>
        <taxon>Eukaryota</taxon>
        <taxon>Sar</taxon>
        <taxon>Alveolata</taxon>
        <taxon>Apicomplexa</taxon>
        <taxon>Conoidasida</taxon>
        <taxon>Coccidia</taxon>
        <taxon>Eucoccidiorida</taxon>
        <taxon>Eimeriorina</taxon>
        <taxon>Sarcocystidae</taxon>
        <taxon>Cystoisospora</taxon>
    </lineage>
</organism>
<dbReference type="AlphaFoldDB" id="A0A2C6KES9"/>
<sequence length="1038" mass="117731">QEFNQNFASGNYKAAARIAATLKSGLLRTAQVIQQFKSVPTQPGQTSAILLYFSTLLDYGTLNAIESIELVRPVALQGRKDFIEKWLNEDKLECTEELGDIVKSLDLNLAVRIYRKAKAGQKVLQALTELGRYDEIIEYAKESRYQTDYSFLLRNLVNVNPENAVKFAQQLLACDPPLVDINQVIDILLQQHRLQELTSLLLDYLKGNKPEHSALQTRLLEVNLLNSPQVAETIFQMDMLTHFDKPKIAALCEKAGLYQRALELYTDVQDIKRVMLQGGGKLNQEWTQQFFGSMAPDTCLEILTDMLRSSSQNLQAVVAVAIKFHTQIGTSRLIEMFEKFSSYEGIFYFLGSILAFSTDPEVHFKYIEAAAKLNHTQEVERVCRESKCYEPVRVKDFLKEVKLADPRPLIYVCDLHGYVTELAEYLFKNSLLKYIEVYVSRVNAANAPIVLGALIDQDAAEDFIKNLLQSVRGGCSAQQLVEEFEKRNRLRLLLQWLEARVAEGNQDPAVHNALAKIYIDTNRDAEQFLKTNAYYDSSVVGKYCEERDPHLAFTAYKRAWGSCDEQLVELTNKNGLFRLQARYLVERQAPELWAYVLREDNPHRRQAIDQVVSSALPESSSADEVSAAVNAFINAQLPHELIELLEKIVLHNSDFSNNKNLQNLLILTAMKADSSRIMDYVNRLQNYDGGAIAQVAMDYGLREEAFTIYKKFGLYGEAADTLLKSAEEGGESDLERAVEFAQRCNEIEVWKKLGRAQLNKGKVREAIESFLKAGDGDAYKEVVEKASAADAYDALVDYLLMARKKITVKDQVIDSELLYAYAKTDRLDEMDSFVSGTNTANVQAIGDRLFEEQHYKAAKLLYASLPSYSKLASCFVRLEDFSAAVDAARKAKNPKTWKEVAFAALSKGELKFAHTASLSLIVHPDHLDSLIERYEQLGLFTQLIELLEQGLQGERTHVGLYTELGVLYATYESNKLMDYVRQHSGKVNIPRLIRACERQNLWKEAVYLHMNYDEFEQAANCLILHPTAWTHELFVQVI</sequence>
<dbReference type="OrthoDB" id="421917at2759"/>
<dbReference type="FunFam" id="1.25.40.10:FF:000002">
    <property type="entry name" value="Clathrin heavy chain"/>
    <property type="match status" value="1"/>
</dbReference>
<dbReference type="Gene3D" id="1.25.40.30">
    <property type="match status" value="1"/>
</dbReference>
<dbReference type="Proteomes" id="UP000221165">
    <property type="component" value="Unassembled WGS sequence"/>
</dbReference>
<feature type="repeat" description="CHCR" evidence="1">
    <location>
        <begin position="468"/>
        <end position="609"/>
    </location>
</feature>
<gene>
    <name evidence="2" type="ORF">CSUI_011031</name>
</gene>
<dbReference type="PIRSF" id="PIRSF002290">
    <property type="entry name" value="Clathrin_H_chain"/>
    <property type="match status" value="1"/>
</dbReference>
<dbReference type="PANTHER" id="PTHR10292:SF1">
    <property type="entry name" value="CLATHRIN HEAVY CHAIN"/>
    <property type="match status" value="1"/>
</dbReference>
<dbReference type="InterPro" id="IPR011990">
    <property type="entry name" value="TPR-like_helical_dom_sf"/>
</dbReference>
<dbReference type="GO" id="GO:0032051">
    <property type="term" value="F:clathrin light chain binding"/>
    <property type="evidence" value="ECO:0007669"/>
    <property type="project" value="InterPro"/>
</dbReference>
<feature type="non-terminal residue" evidence="2">
    <location>
        <position position="1"/>
    </location>
</feature>